<dbReference type="InterPro" id="IPR001781">
    <property type="entry name" value="Znf_LIM"/>
</dbReference>
<feature type="domain" description="LIM zinc-binding" evidence="11">
    <location>
        <begin position="517"/>
        <end position="576"/>
    </location>
</feature>
<feature type="domain" description="LIM zinc-binding" evidence="11">
    <location>
        <begin position="665"/>
        <end position="724"/>
    </location>
</feature>
<sequence length="725" mass="78475">MQYNGLPPQPGPSHYISQHGSLPPQPLPNPHDQSYESGPSRPAYQSDHNQYNAGYHQPSPPMSNGYHHLDHHGSQQPYQFPPQSAGPSSRFPSYPQPVPGVEAVPSPTPKAAYEAPVFQTFQERRRAKEIALRAQMGEISSPAIPHALTPPLSGYHRPQQHQQPTDHHRSLSPATHPSPVTLAMMGQRSSSTGPPLPPPARSQSPAPQPIAMQDSSSYRRNSINGQSRPLPSPRALPILSTTPGSTPSHSGTSSPHTPIRNSMPPPPIPSAIQANLERSDTLSSVKSLDRTGFSSSPVKRALPKPPVGVNSSRSLDRGIPSSAETATGLADSFKRKVDRRQPSVVDEGNEDVLVNGISEMSIGQTGSRLPSIPSIRTPSPGPTLPVIVTPASVVDHRSPAKFSPLPAINLASSDTSSVATTDDEADTHDLSQITPKAKRNNENPSSPGIQFSGLPMISVSTSDSADVPSNGEISIAIPTINFGEAPLINAPSMPAPTATPSSSRPQRTRVQLDGSAIICSGCNNAIIGRIVNAMNQRWHPQCFGCAECGELLEHVSSYEWEGKAYCHLDFHDKFAYRCHHCQTPIVDARFVTLNDPILGQRYYHELHFFCSECGDPFLDPSKSSAPGTEKSRDKGDEEEENETSAFVIQKGHPYCEKCHLKLHKPKCKSCNLPIPDLAINAMGAKWHKECFICTQCKHEFANNLFFPKDGQAFCTSCYESIIASA</sequence>
<keyword evidence="6 9" id="KW-0862">Zinc</keyword>
<evidence type="ECO:0000256" key="5">
    <source>
        <dbReference type="ARBA" id="ARBA00022737"/>
    </source>
</evidence>
<keyword evidence="5" id="KW-0677">Repeat</keyword>
<feature type="region of interest" description="Disordered" evidence="10">
    <location>
        <begin position="1"/>
        <end position="107"/>
    </location>
</feature>
<name>A0A1B9I6J0_9TREE</name>
<evidence type="ECO:0000313" key="13">
    <source>
        <dbReference type="EMBL" id="WWC68935.1"/>
    </source>
</evidence>
<evidence type="ECO:0000313" key="14">
    <source>
        <dbReference type="Proteomes" id="UP000094020"/>
    </source>
</evidence>
<reference evidence="12" key="1">
    <citation type="submission" date="2013-07" db="EMBL/GenBank/DDBJ databases">
        <title>The Genome Sequence of Cryptococcus pinus CBS10737.</title>
        <authorList>
            <consortium name="The Broad Institute Genome Sequencing Platform"/>
            <person name="Cuomo C."/>
            <person name="Litvintseva A."/>
            <person name="Chen Y."/>
            <person name="Heitman J."/>
            <person name="Sun S."/>
            <person name="Springer D."/>
            <person name="Dromer F."/>
            <person name="Young S.K."/>
            <person name="Zeng Q."/>
            <person name="Gargeya S."/>
            <person name="Fitzgerald M."/>
            <person name="Abouelleil A."/>
            <person name="Alvarado L."/>
            <person name="Berlin A.M."/>
            <person name="Chapman S.B."/>
            <person name="Dewar J."/>
            <person name="Goldberg J."/>
            <person name="Griggs A."/>
            <person name="Gujja S."/>
            <person name="Hansen M."/>
            <person name="Howarth C."/>
            <person name="Imamovic A."/>
            <person name="Larimer J."/>
            <person name="McCowan C."/>
            <person name="Murphy C."/>
            <person name="Pearson M."/>
            <person name="Priest M."/>
            <person name="Roberts A."/>
            <person name="Saif S."/>
            <person name="Shea T."/>
            <person name="Sykes S."/>
            <person name="Wortman J."/>
            <person name="Nusbaum C."/>
            <person name="Birren B."/>
        </authorList>
    </citation>
    <scope>NUCLEOTIDE SEQUENCE [LARGE SCALE GENOMIC DNA]</scope>
    <source>
        <strain evidence="12">CBS 10737</strain>
    </source>
</reference>
<dbReference type="EMBL" id="KI894009">
    <property type="protein sequence ID" value="OCF51155.1"/>
    <property type="molecule type" value="Genomic_DNA"/>
</dbReference>
<keyword evidence="3" id="KW-0963">Cytoplasm</keyword>
<evidence type="ECO:0000256" key="2">
    <source>
        <dbReference type="ARBA" id="ARBA00004496"/>
    </source>
</evidence>
<evidence type="ECO:0000313" key="12">
    <source>
        <dbReference type="EMBL" id="OCF51155.1"/>
    </source>
</evidence>
<feature type="region of interest" description="Disordered" evidence="10">
    <location>
        <begin position="137"/>
        <end position="327"/>
    </location>
</feature>
<organism evidence="12">
    <name type="scientific">Kwoniella pini CBS 10737</name>
    <dbReference type="NCBI Taxonomy" id="1296096"/>
    <lineage>
        <taxon>Eukaryota</taxon>
        <taxon>Fungi</taxon>
        <taxon>Dikarya</taxon>
        <taxon>Basidiomycota</taxon>
        <taxon>Agaricomycotina</taxon>
        <taxon>Tremellomycetes</taxon>
        <taxon>Tremellales</taxon>
        <taxon>Cryptococcaceae</taxon>
        <taxon>Kwoniella</taxon>
    </lineage>
</organism>
<dbReference type="PANTHER" id="PTHR24205:SF16">
    <property type="entry name" value="GH01042P-RELATED"/>
    <property type="match status" value="1"/>
</dbReference>
<dbReference type="PROSITE" id="PS00478">
    <property type="entry name" value="LIM_DOMAIN_1"/>
    <property type="match status" value="2"/>
</dbReference>
<evidence type="ECO:0000256" key="1">
    <source>
        <dbReference type="ARBA" id="ARBA00004282"/>
    </source>
</evidence>
<dbReference type="Proteomes" id="UP000094020">
    <property type="component" value="Chromosome 3"/>
</dbReference>
<dbReference type="OrthoDB" id="15567at2759"/>
<feature type="region of interest" description="Disordered" evidence="10">
    <location>
        <begin position="620"/>
        <end position="643"/>
    </location>
</feature>
<dbReference type="PROSITE" id="PS50023">
    <property type="entry name" value="LIM_DOMAIN_2"/>
    <property type="match status" value="2"/>
</dbReference>
<evidence type="ECO:0000256" key="3">
    <source>
        <dbReference type="ARBA" id="ARBA00022490"/>
    </source>
</evidence>
<feature type="compositionally biased region" description="Polar residues" evidence="10">
    <location>
        <begin position="74"/>
        <end position="91"/>
    </location>
</feature>
<evidence type="ECO:0000256" key="10">
    <source>
        <dbReference type="SAM" id="MobiDB-lite"/>
    </source>
</evidence>
<reference evidence="13" key="2">
    <citation type="submission" date="2013-07" db="EMBL/GenBank/DDBJ databases">
        <authorList>
            <consortium name="The Broad Institute Genome Sequencing Platform"/>
            <person name="Cuomo C."/>
            <person name="Litvintseva A."/>
            <person name="Chen Y."/>
            <person name="Heitman J."/>
            <person name="Sun S."/>
            <person name="Springer D."/>
            <person name="Dromer F."/>
            <person name="Young S.K."/>
            <person name="Zeng Q."/>
            <person name="Gargeya S."/>
            <person name="Fitzgerald M."/>
            <person name="Abouelleil A."/>
            <person name="Alvarado L."/>
            <person name="Berlin A.M."/>
            <person name="Chapman S.B."/>
            <person name="Dewar J."/>
            <person name="Goldberg J."/>
            <person name="Griggs A."/>
            <person name="Gujja S."/>
            <person name="Hansen M."/>
            <person name="Howarth C."/>
            <person name="Imamovic A."/>
            <person name="Larimer J."/>
            <person name="McCowan C."/>
            <person name="Murphy C."/>
            <person name="Pearson M."/>
            <person name="Priest M."/>
            <person name="Roberts A."/>
            <person name="Saif S."/>
            <person name="Shea T."/>
            <person name="Sykes S."/>
            <person name="Wortman J."/>
            <person name="Nusbaum C."/>
            <person name="Birren B."/>
        </authorList>
    </citation>
    <scope>NUCLEOTIDE SEQUENCE</scope>
    <source>
        <strain evidence="13">CBS 10737</strain>
    </source>
</reference>
<dbReference type="RefSeq" id="XP_019012374.1">
    <property type="nucleotide sequence ID" value="XM_019154971.1"/>
</dbReference>
<dbReference type="Gene3D" id="2.10.110.10">
    <property type="entry name" value="Cysteine Rich Protein"/>
    <property type="match status" value="3"/>
</dbReference>
<reference evidence="12" key="3">
    <citation type="submission" date="2016-07" db="EMBL/GenBank/DDBJ databases">
        <title>Evolution of pathogenesis and genome organization in the Tremellales.</title>
        <authorList>
            <person name="Cuomo C."/>
            <person name="Litvintseva A."/>
            <person name="Heitman J."/>
            <person name="Chen Y."/>
            <person name="Sun S."/>
            <person name="Springer D."/>
            <person name="Dromer F."/>
            <person name="Young S."/>
            <person name="Zeng Q."/>
            <person name="Chapman S."/>
            <person name="Gujja S."/>
            <person name="Saif S."/>
            <person name="Birren B."/>
        </authorList>
    </citation>
    <scope>NUCLEOTIDE SEQUENCE</scope>
    <source>
        <strain evidence="12">CBS 10737</strain>
    </source>
</reference>
<comment type="subcellular location">
    <subcellularLocation>
        <location evidence="1">Cell junction</location>
    </subcellularLocation>
    <subcellularLocation>
        <location evidence="2">Cytoplasm</location>
    </subcellularLocation>
</comment>
<dbReference type="SMART" id="SM00132">
    <property type="entry name" value="LIM"/>
    <property type="match status" value="3"/>
</dbReference>
<dbReference type="FunFam" id="2.10.110.10:FF:000008">
    <property type="entry name" value="Paxillin isoform 1"/>
    <property type="match status" value="1"/>
</dbReference>
<dbReference type="FunFam" id="2.10.110.10:FF:000135">
    <property type="entry name" value="LIM domain-containing protein, putative"/>
    <property type="match status" value="1"/>
</dbReference>
<keyword evidence="4 9" id="KW-0479">Metal-binding</keyword>
<keyword evidence="8 9" id="KW-0440">LIM domain</keyword>
<dbReference type="GO" id="GO:0003712">
    <property type="term" value="F:transcription coregulator activity"/>
    <property type="evidence" value="ECO:0007669"/>
    <property type="project" value="TreeGrafter"/>
</dbReference>
<proteinExistence type="predicted"/>
<dbReference type="KEGG" id="kpin:30171590"/>
<dbReference type="AlphaFoldDB" id="A0A1B9I6J0"/>
<evidence type="ECO:0000256" key="6">
    <source>
        <dbReference type="ARBA" id="ARBA00022833"/>
    </source>
</evidence>
<dbReference type="GeneID" id="30171590"/>
<dbReference type="GO" id="GO:0030695">
    <property type="term" value="F:GTPase regulator activity"/>
    <property type="evidence" value="ECO:0007669"/>
    <property type="project" value="UniProtKB-ARBA"/>
</dbReference>
<feature type="compositionally biased region" description="Low complexity" evidence="10">
    <location>
        <begin position="240"/>
        <end position="258"/>
    </location>
</feature>
<dbReference type="GO" id="GO:0005634">
    <property type="term" value="C:nucleus"/>
    <property type="evidence" value="ECO:0007669"/>
    <property type="project" value="TreeGrafter"/>
</dbReference>
<gene>
    <name evidence="12" type="ORF">I206_03221</name>
    <name evidence="13" type="ORF">I206_102871</name>
</gene>
<dbReference type="GO" id="GO:0005737">
    <property type="term" value="C:cytoplasm"/>
    <property type="evidence" value="ECO:0007669"/>
    <property type="project" value="UniProtKB-SubCell"/>
</dbReference>
<keyword evidence="14" id="KW-1185">Reference proteome</keyword>
<feature type="compositionally biased region" description="Polar residues" evidence="10">
    <location>
        <begin position="281"/>
        <end position="297"/>
    </location>
</feature>
<accession>A0A1B9I6J0</accession>
<dbReference type="SUPFAM" id="SSF57716">
    <property type="entry name" value="Glucocorticoid receptor-like (DNA-binding domain)"/>
    <property type="match status" value="4"/>
</dbReference>
<dbReference type="STRING" id="1296096.A0A1B9I6J0"/>
<evidence type="ECO:0000259" key="11">
    <source>
        <dbReference type="PROSITE" id="PS50023"/>
    </source>
</evidence>
<evidence type="ECO:0000256" key="9">
    <source>
        <dbReference type="PROSITE-ProRule" id="PRU00125"/>
    </source>
</evidence>
<feature type="compositionally biased region" description="Polar residues" evidence="10">
    <location>
        <begin position="213"/>
        <end position="229"/>
    </location>
</feature>
<evidence type="ECO:0000256" key="7">
    <source>
        <dbReference type="ARBA" id="ARBA00022949"/>
    </source>
</evidence>
<evidence type="ECO:0000256" key="8">
    <source>
        <dbReference type="ARBA" id="ARBA00023038"/>
    </source>
</evidence>
<dbReference type="CDD" id="cd08368">
    <property type="entry name" value="LIM"/>
    <property type="match status" value="3"/>
</dbReference>
<feature type="region of interest" description="Disordered" evidence="10">
    <location>
        <begin position="413"/>
        <end position="455"/>
    </location>
</feature>
<evidence type="ECO:0000256" key="4">
    <source>
        <dbReference type="ARBA" id="ARBA00022723"/>
    </source>
</evidence>
<protein>
    <recommendedName>
        <fullName evidence="11">LIM zinc-binding domain-containing protein</fullName>
    </recommendedName>
</protein>
<dbReference type="EMBL" id="CP144521">
    <property type="protein sequence ID" value="WWC68935.1"/>
    <property type="molecule type" value="Genomic_DNA"/>
</dbReference>
<dbReference type="GO" id="GO:0046872">
    <property type="term" value="F:metal ion binding"/>
    <property type="evidence" value="ECO:0007669"/>
    <property type="project" value="UniProtKB-KW"/>
</dbReference>
<dbReference type="Pfam" id="PF00412">
    <property type="entry name" value="LIM"/>
    <property type="match status" value="2"/>
</dbReference>
<reference evidence="13" key="4">
    <citation type="submission" date="2024-02" db="EMBL/GenBank/DDBJ databases">
        <title>Comparative genomics of Cryptococcus and Kwoniella reveals pathogenesis evolution and contrasting modes of karyotype evolution via chromosome fusion or intercentromeric recombination.</title>
        <authorList>
            <person name="Coelho M.A."/>
            <person name="David-Palma M."/>
            <person name="Shea T."/>
            <person name="Bowers K."/>
            <person name="McGinley-Smith S."/>
            <person name="Mohammad A.W."/>
            <person name="Gnirke A."/>
            <person name="Yurkov A.M."/>
            <person name="Nowrousian M."/>
            <person name="Sun S."/>
            <person name="Cuomo C.A."/>
            <person name="Heitman J."/>
        </authorList>
    </citation>
    <scope>NUCLEOTIDE SEQUENCE</scope>
    <source>
        <strain evidence="13">CBS 10737</strain>
    </source>
</reference>
<keyword evidence="7" id="KW-0965">Cell junction</keyword>
<dbReference type="PANTHER" id="PTHR24205">
    <property type="entry name" value="FOUR AND A HALF LIM DOMAINS PROTEIN"/>
    <property type="match status" value="1"/>
</dbReference>